<evidence type="ECO:0008006" key="4">
    <source>
        <dbReference type="Google" id="ProtNLM"/>
    </source>
</evidence>
<keyword evidence="2" id="KW-0812">Transmembrane</keyword>
<feature type="transmembrane region" description="Helical" evidence="2">
    <location>
        <begin position="44"/>
        <end position="72"/>
    </location>
</feature>
<dbReference type="Pfam" id="PF01066">
    <property type="entry name" value="CDP-OH_P_transf"/>
    <property type="match status" value="1"/>
</dbReference>
<protein>
    <recommendedName>
        <fullName evidence="4">CDP-alcohol phosphatidyltransferase</fullName>
    </recommendedName>
</protein>
<dbReference type="EMBL" id="MN739039">
    <property type="protein sequence ID" value="QHS84960.1"/>
    <property type="molecule type" value="Genomic_DNA"/>
</dbReference>
<evidence type="ECO:0000256" key="1">
    <source>
        <dbReference type="ARBA" id="ARBA00022679"/>
    </source>
</evidence>
<dbReference type="InterPro" id="IPR043130">
    <property type="entry name" value="CDP-OH_PTrfase_TM_dom"/>
</dbReference>
<organism evidence="3">
    <name type="scientific">viral metagenome</name>
    <dbReference type="NCBI Taxonomy" id="1070528"/>
    <lineage>
        <taxon>unclassified sequences</taxon>
        <taxon>metagenomes</taxon>
        <taxon>organismal metagenomes</taxon>
    </lineage>
</organism>
<feature type="transmembrane region" description="Helical" evidence="2">
    <location>
        <begin position="165"/>
        <end position="185"/>
    </location>
</feature>
<dbReference type="GO" id="GO:0016780">
    <property type="term" value="F:phosphotransferase activity, for other substituted phosphate groups"/>
    <property type="evidence" value="ECO:0007669"/>
    <property type="project" value="InterPro"/>
</dbReference>
<keyword evidence="2" id="KW-1133">Transmembrane helix</keyword>
<name>A0A6C0AYS3_9ZZZZ</name>
<feature type="transmembrane region" description="Helical" evidence="2">
    <location>
        <begin position="118"/>
        <end position="137"/>
    </location>
</feature>
<accession>A0A6C0AYS3</accession>
<sequence length="188" mass="21905">MNVRKLPRSFENPIDNVLLDIVEIANPYFYNWGFTPNMITSVSAFYGILASMCILYNFYFLASMNYYIGYFFDCMDGNFARRYRLTSKFGDIYDHVKDIVVSYGLMGVLVYKHGFDNFNIFLTVIFAIIFGFNNLYLGQQETYFDGEKSEFLKLFTIKNNYSLNFLKYFGCGTVNLYVSIVILILGNI</sequence>
<dbReference type="InterPro" id="IPR000462">
    <property type="entry name" value="CDP-OH_P_trans"/>
</dbReference>
<keyword evidence="2" id="KW-0472">Membrane</keyword>
<evidence type="ECO:0000313" key="3">
    <source>
        <dbReference type="EMBL" id="QHS84960.1"/>
    </source>
</evidence>
<evidence type="ECO:0000256" key="2">
    <source>
        <dbReference type="SAM" id="Phobius"/>
    </source>
</evidence>
<dbReference type="GO" id="GO:0008654">
    <property type="term" value="P:phospholipid biosynthetic process"/>
    <property type="evidence" value="ECO:0007669"/>
    <property type="project" value="InterPro"/>
</dbReference>
<dbReference type="InterPro" id="IPR048254">
    <property type="entry name" value="CDP_ALCOHOL_P_TRANSF_CS"/>
</dbReference>
<proteinExistence type="predicted"/>
<dbReference type="AlphaFoldDB" id="A0A6C0AYS3"/>
<dbReference type="PROSITE" id="PS00379">
    <property type="entry name" value="CDP_ALCOHOL_P_TRANSF"/>
    <property type="match status" value="1"/>
</dbReference>
<keyword evidence="1" id="KW-0808">Transferase</keyword>
<dbReference type="GO" id="GO:0016020">
    <property type="term" value="C:membrane"/>
    <property type="evidence" value="ECO:0007669"/>
    <property type="project" value="InterPro"/>
</dbReference>
<dbReference type="Gene3D" id="1.20.120.1760">
    <property type="match status" value="1"/>
</dbReference>
<reference evidence="3" key="1">
    <citation type="journal article" date="2020" name="Nature">
        <title>Giant virus diversity and host interactions through global metagenomics.</title>
        <authorList>
            <person name="Schulz F."/>
            <person name="Roux S."/>
            <person name="Paez-Espino D."/>
            <person name="Jungbluth S."/>
            <person name="Walsh D.A."/>
            <person name="Denef V.J."/>
            <person name="McMahon K.D."/>
            <person name="Konstantinidis K.T."/>
            <person name="Eloe-Fadrosh E.A."/>
            <person name="Kyrpides N.C."/>
            <person name="Woyke T."/>
        </authorList>
    </citation>
    <scope>NUCLEOTIDE SEQUENCE</scope>
    <source>
        <strain evidence="3">GVMAG-M-3300009182-67</strain>
    </source>
</reference>